<dbReference type="Pfam" id="PF12363">
    <property type="entry name" value="Phage_TAC_12"/>
    <property type="match status" value="1"/>
</dbReference>
<organism evidence="1 2">
    <name type="scientific">Cytobacillus purgationiresistens</name>
    <dbReference type="NCBI Taxonomy" id="863449"/>
    <lineage>
        <taxon>Bacteria</taxon>
        <taxon>Bacillati</taxon>
        <taxon>Bacillota</taxon>
        <taxon>Bacilli</taxon>
        <taxon>Bacillales</taxon>
        <taxon>Bacillaceae</taxon>
        <taxon>Cytobacillus</taxon>
    </lineage>
</organism>
<evidence type="ECO:0000313" key="2">
    <source>
        <dbReference type="Proteomes" id="UP001238088"/>
    </source>
</evidence>
<keyword evidence="1" id="KW-0238">DNA-binding</keyword>
<reference evidence="1 2" key="1">
    <citation type="submission" date="2023-07" db="EMBL/GenBank/DDBJ databases">
        <title>Genomic Encyclopedia of Type Strains, Phase IV (KMG-IV): sequencing the most valuable type-strain genomes for metagenomic binning, comparative biology and taxonomic classification.</title>
        <authorList>
            <person name="Goeker M."/>
        </authorList>
    </citation>
    <scope>NUCLEOTIDE SEQUENCE [LARGE SCALE GENOMIC DNA]</scope>
    <source>
        <strain evidence="1 2">DSM 23494</strain>
    </source>
</reference>
<dbReference type="GO" id="GO:0003677">
    <property type="term" value="F:DNA binding"/>
    <property type="evidence" value="ECO:0007669"/>
    <property type="project" value="UniProtKB-KW"/>
</dbReference>
<gene>
    <name evidence="1" type="ORF">J2S17_002606</name>
</gene>
<proteinExistence type="predicted"/>
<dbReference type="EMBL" id="JAUSUB010000010">
    <property type="protein sequence ID" value="MDQ0270721.1"/>
    <property type="molecule type" value="Genomic_DNA"/>
</dbReference>
<comment type="caution">
    <text evidence="1">The sequence shown here is derived from an EMBL/GenBank/DDBJ whole genome shotgun (WGS) entry which is preliminary data.</text>
</comment>
<dbReference type="Proteomes" id="UP001238088">
    <property type="component" value="Unassembled WGS sequence"/>
</dbReference>
<dbReference type="InterPro" id="IPR024410">
    <property type="entry name" value="Phage_TAC_12"/>
</dbReference>
<dbReference type="RefSeq" id="WP_307475376.1">
    <property type="nucleotide sequence ID" value="NZ_JAUSUB010000010.1"/>
</dbReference>
<name>A0ABU0AHI5_9BACI</name>
<accession>A0ABU0AHI5</accession>
<protein>
    <submittedName>
        <fullName evidence="1">DNA-binding protein YbaB</fullName>
    </submittedName>
</protein>
<sequence length="124" mass="13822">MAMFEVGQKEYELKLGFKSVKHLEGLYEGGSLGFVGVAMSGSLEVFADVIHAGLFHTGESLSKETVEQAIEKAFNDGKIDLEYIHKTINEVVLESFFFAKVVKNMKAKNPEVFEQLNEILTTTE</sequence>
<keyword evidence="2" id="KW-1185">Reference proteome</keyword>
<evidence type="ECO:0000313" key="1">
    <source>
        <dbReference type="EMBL" id="MDQ0270721.1"/>
    </source>
</evidence>